<dbReference type="GO" id="GO:0032977">
    <property type="term" value="F:membrane insertase activity"/>
    <property type="evidence" value="ECO:0007669"/>
    <property type="project" value="InterPro"/>
</dbReference>
<feature type="transmembrane region" description="Helical" evidence="11">
    <location>
        <begin position="234"/>
        <end position="251"/>
    </location>
</feature>
<name>A0A3L8DLN7_OOCBI</name>
<evidence type="ECO:0000256" key="6">
    <source>
        <dbReference type="ARBA" id="ARBA00022989"/>
    </source>
</evidence>
<sequence>MLNMRAATVACRQAFSKANVVSQEVIAYRYIHLVRQVRQIPRSSLLDLHRNCRVVGIPLVRYASTNETAPSTAPPETTPSQSTAPEAIPQAAPEISPYDEIPDAPTPIVQEIVENIVKLHSNGEPTFESMGLGCNYTPVGLIQKSLEFLHIHCDLPWWTTIVIGTLCVRLLMFPIVVIAQKNMIKFNNHMPKIKQLQEKMSEARNSGDYVESSRAASDLMQYTKNNDISFGKNILMPIVQAPVFISFFLALRKMANTPVESLKEGGFWWVTDLTLHDPYYIMPIATSVTMYITIEVGADGANLRAMGLMRYVIRVAPFVVLPFMIHFPGTIVTYWLSTNVISLAQAHFLKIPYIRKKLNMPILNTKTAAEVKKSDKGFIAEFKEAWTNMKISKDMDNRQRVDAIQFSRAGKGPLLKTFKYDPTKRKESAVYAKKR</sequence>
<feature type="transmembrane region" description="Helical" evidence="11">
    <location>
        <begin position="155"/>
        <end position="179"/>
    </location>
</feature>
<evidence type="ECO:0000313" key="13">
    <source>
        <dbReference type="EMBL" id="RLU20748.1"/>
    </source>
</evidence>
<feature type="transmembrane region" description="Helical" evidence="11">
    <location>
        <begin position="308"/>
        <end position="325"/>
    </location>
</feature>
<evidence type="ECO:0000256" key="9">
    <source>
        <dbReference type="RuleBase" id="RU003945"/>
    </source>
</evidence>
<accession>A0A3L8DLN7</accession>
<evidence type="ECO:0000256" key="4">
    <source>
        <dbReference type="ARBA" id="ARBA00022792"/>
    </source>
</evidence>
<dbReference type="NCBIfam" id="TIGR03592">
    <property type="entry name" value="yidC_oxa1_cterm"/>
    <property type="match status" value="1"/>
</dbReference>
<dbReference type="AlphaFoldDB" id="A0A3L8DLN7"/>
<dbReference type="CDD" id="cd20069">
    <property type="entry name" value="5TM_Oxa1-like"/>
    <property type="match status" value="1"/>
</dbReference>
<comment type="similarity">
    <text evidence="2 9">Belongs to the OXA1/ALB3/YidC family.</text>
</comment>
<organism evidence="13 14">
    <name type="scientific">Ooceraea biroi</name>
    <name type="common">Clonal raider ant</name>
    <name type="synonym">Cerapachys biroi</name>
    <dbReference type="NCBI Taxonomy" id="2015173"/>
    <lineage>
        <taxon>Eukaryota</taxon>
        <taxon>Metazoa</taxon>
        <taxon>Ecdysozoa</taxon>
        <taxon>Arthropoda</taxon>
        <taxon>Hexapoda</taxon>
        <taxon>Insecta</taxon>
        <taxon>Pterygota</taxon>
        <taxon>Neoptera</taxon>
        <taxon>Endopterygota</taxon>
        <taxon>Hymenoptera</taxon>
        <taxon>Apocrita</taxon>
        <taxon>Aculeata</taxon>
        <taxon>Formicoidea</taxon>
        <taxon>Formicidae</taxon>
        <taxon>Dorylinae</taxon>
        <taxon>Ooceraea</taxon>
    </lineage>
</organism>
<dbReference type="InterPro" id="IPR028055">
    <property type="entry name" value="YidC/Oxa/ALB_C"/>
</dbReference>
<evidence type="ECO:0000256" key="11">
    <source>
        <dbReference type="SAM" id="Phobius"/>
    </source>
</evidence>
<evidence type="ECO:0000256" key="8">
    <source>
        <dbReference type="ARBA" id="ARBA00023136"/>
    </source>
</evidence>
<dbReference type="GO" id="GO:0005743">
    <property type="term" value="C:mitochondrial inner membrane"/>
    <property type="evidence" value="ECO:0007669"/>
    <property type="project" value="UniProtKB-SubCell"/>
</dbReference>
<keyword evidence="5" id="KW-0809">Transit peptide</keyword>
<feature type="domain" description="Membrane insertase YidC/Oxa/ALB C-terminal" evidence="12">
    <location>
        <begin position="157"/>
        <end position="349"/>
    </location>
</feature>
<evidence type="ECO:0000256" key="3">
    <source>
        <dbReference type="ARBA" id="ARBA00022692"/>
    </source>
</evidence>
<keyword evidence="8 11" id="KW-0472">Membrane</keyword>
<feature type="region of interest" description="Disordered" evidence="10">
    <location>
        <begin position="66"/>
        <end position="85"/>
    </location>
</feature>
<evidence type="ECO:0000256" key="5">
    <source>
        <dbReference type="ARBA" id="ARBA00022946"/>
    </source>
</evidence>
<evidence type="ECO:0000256" key="1">
    <source>
        <dbReference type="ARBA" id="ARBA00004448"/>
    </source>
</evidence>
<dbReference type="Pfam" id="PF02096">
    <property type="entry name" value="60KD_IMP"/>
    <property type="match status" value="1"/>
</dbReference>
<dbReference type="InterPro" id="IPR001708">
    <property type="entry name" value="YidC/ALB3/OXA1/COX18"/>
</dbReference>
<dbReference type="EMBL" id="QOIP01000007">
    <property type="protein sequence ID" value="RLU20748.1"/>
    <property type="molecule type" value="Genomic_DNA"/>
</dbReference>
<dbReference type="Proteomes" id="UP000279307">
    <property type="component" value="Chromosome 7"/>
</dbReference>
<gene>
    <name evidence="13" type="ORF">DMN91_007361</name>
</gene>
<keyword evidence="3 9" id="KW-0812">Transmembrane</keyword>
<proteinExistence type="inferred from homology"/>
<feature type="transmembrane region" description="Helical" evidence="11">
    <location>
        <begin position="279"/>
        <end position="296"/>
    </location>
</feature>
<keyword evidence="6 11" id="KW-1133">Transmembrane helix</keyword>
<protein>
    <recommendedName>
        <fullName evidence="12">Membrane insertase YidC/Oxa/ALB C-terminal domain-containing protein</fullName>
    </recommendedName>
</protein>
<dbReference type="PANTHER" id="PTHR12428">
    <property type="entry name" value="OXA1"/>
    <property type="match status" value="1"/>
</dbReference>
<evidence type="ECO:0000256" key="7">
    <source>
        <dbReference type="ARBA" id="ARBA00023128"/>
    </source>
</evidence>
<evidence type="ECO:0000256" key="2">
    <source>
        <dbReference type="ARBA" id="ARBA00009877"/>
    </source>
</evidence>
<dbReference type="OrthoDB" id="2148490at2759"/>
<keyword evidence="7" id="KW-0496">Mitochondrion</keyword>
<dbReference type="PANTHER" id="PTHR12428:SF66">
    <property type="entry name" value="MITOCHONDRIAL INNER MEMBRANE PROTEIN OXA1L"/>
    <property type="match status" value="1"/>
</dbReference>
<evidence type="ECO:0000256" key="10">
    <source>
        <dbReference type="SAM" id="MobiDB-lite"/>
    </source>
</evidence>
<reference evidence="13 14" key="1">
    <citation type="journal article" date="2018" name="Genome Res.">
        <title>The genomic architecture and molecular evolution of ant odorant receptors.</title>
        <authorList>
            <person name="McKenzie S.K."/>
            <person name="Kronauer D.J.C."/>
        </authorList>
    </citation>
    <scope>NUCLEOTIDE SEQUENCE [LARGE SCALE GENOMIC DNA]</scope>
    <source>
        <strain evidence="13">Clonal line C1</strain>
    </source>
</reference>
<evidence type="ECO:0000259" key="12">
    <source>
        <dbReference type="Pfam" id="PF02096"/>
    </source>
</evidence>
<dbReference type="GO" id="GO:0032979">
    <property type="term" value="P:protein insertion into mitochondrial inner membrane from matrix"/>
    <property type="evidence" value="ECO:0007669"/>
    <property type="project" value="TreeGrafter"/>
</dbReference>
<evidence type="ECO:0000313" key="14">
    <source>
        <dbReference type="Proteomes" id="UP000279307"/>
    </source>
</evidence>
<comment type="caution">
    <text evidence="13">The sequence shown here is derived from an EMBL/GenBank/DDBJ whole genome shotgun (WGS) entry which is preliminary data.</text>
</comment>
<comment type="subcellular location">
    <subcellularLocation>
        <location evidence="9">Membrane</location>
        <topology evidence="9">Multi-pass membrane protein</topology>
    </subcellularLocation>
    <subcellularLocation>
        <location evidence="1">Mitochondrion inner membrane</location>
        <topology evidence="1">Multi-pass membrane protein</topology>
    </subcellularLocation>
</comment>
<keyword evidence="4" id="KW-0999">Mitochondrion inner membrane</keyword>